<dbReference type="CDD" id="cd01393">
    <property type="entry name" value="RecA-like"/>
    <property type="match status" value="1"/>
</dbReference>
<dbReference type="InterPro" id="IPR020588">
    <property type="entry name" value="RecA_ATP-bd"/>
</dbReference>
<keyword evidence="10" id="KW-1185">Reference proteome</keyword>
<dbReference type="GO" id="GO:0000707">
    <property type="term" value="P:meiotic DNA recombinase assembly"/>
    <property type="evidence" value="ECO:0007669"/>
    <property type="project" value="TreeGrafter"/>
</dbReference>
<keyword evidence="3" id="KW-0227">DNA damage</keyword>
<dbReference type="GO" id="GO:0005524">
    <property type="term" value="F:ATP binding"/>
    <property type="evidence" value="ECO:0007669"/>
    <property type="project" value="UniProtKB-KW"/>
</dbReference>
<keyword evidence="2" id="KW-0547">Nucleotide-binding</keyword>
<evidence type="ECO:0000256" key="1">
    <source>
        <dbReference type="ARBA" id="ARBA00004123"/>
    </source>
</evidence>
<dbReference type="GO" id="GO:0033065">
    <property type="term" value="C:Rad51C-XRCC3 complex"/>
    <property type="evidence" value="ECO:0007669"/>
    <property type="project" value="TreeGrafter"/>
</dbReference>
<feature type="domain" description="RecA family profile 1" evidence="8">
    <location>
        <begin position="39"/>
        <end position="239"/>
    </location>
</feature>
<evidence type="ECO:0000256" key="2">
    <source>
        <dbReference type="ARBA" id="ARBA00022741"/>
    </source>
</evidence>
<reference evidence="9" key="1">
    <citation type="journal article" date="2021" name="Nat. Commun.">
        <title>Genetic determinants of endophytism in the Arabidopsis root mycobiome.</title>
        <authorList>
            <person name="Mesny F."/>
            <person name="Miyauchi S."/>
            <person name="Thiergart T."/>
            <person name="Pickel B."/>
            <person name="Atanasova L."/>
            <person name="Karlsson M."/>
            <person name="Huettel B."/>
            <person name="Barry K.W."/>
            <person name="Haridas S."/>
            <person name="Chen C."/>
            <person name="Bauer D."/>
            <person name="Andreopoulos W."/>
            <person name="Pangilinan J."/>
            <person name="LaButti K."/>
            <person name="Riley R."/>
            <person name="Lipzen A."/>
            <person name="Clum A."/>
            <person name="Drula E."/>
            <person name="Henrissat B."/>
            <person name="Kohler A."/>
            <person name="Grigoriev I.V."/>
            <person name="Martin F.M."/>
            <person name="Hacquard S."/>
        </authorList>
    </citation>
    <scope>NUCLEOTIDE SEQUENCE</scope>
    <source>
        <strain evidence="9">MPI-CAGE-AT-0147</strain>
    </source>
</reference>
<comment type="subcellular location">
    <subcellularLocation>
        <location evidence="1">Nucleus</location>
    </subcellularLocation>
</comment>
<dbReference type="Proteomes" id="UP000738349">
    <property type="component" value="Unassembled WGS sequence"/>
</dbReference>
<dbReference type="InterPro" id="IPR014774">
    <property type="entry name" value="KaiC-like_dom"/>
</dbReference>
<gene>
    <name evidence="9" type="ORF">EDB81DRAFT_254614</name>
</gene>
<evidence type="ECO:0000313" key="9">
    <source>
        <dbReference type="EMBL" id="KAH7165481.1"/>
    </source>
</evidence>
<dbReference type="Gene3D" id="3.40.50.300">
    <property type="entry name" value="P-loop containing nucleotide triphosphate hydrolases"/>
    <property type="match status" value="1"/>
</dbReference>
<dbReference type="GO" id="GO:0140664">
    <property type="term" value="F:ATP-dependent DNA damage sensor activity"/>
    <property type="evidence" value="ECO:0007669"/>
    <property type="project" value="InterPro"/>
</dbReference>
<keyword evidence="6" id="KW-0539">Nucleus</keyword>
<sequence>MDNYHAIHGYDRASFDTPSTHRLPTVSASQALDDLRDDTSTVISTGLDDLDNVLLDAASLDASGSSQRGGVKRGQVTEIWGPPGTGKTALGIQLATNTLCDGEAVVWVDCFQSVYSDRVKAVVDSTRKTRVCPVPEAGQESDLSRFFHYSCLTLPHLIALVSRPTLKSIPTNCSLFVISSLSALINAALPKSHDNNAAPKLHKGPTPSAKRVQALQSIMHSLQKLAATRNCAVVILSQCATKMHSERGATLTPAVTATVWEHGVSTRLVLFRDWIWQGNTLASVFLAGLQKLDGKATLEAVESIVAFKVEPDGVTKVPYDASQSIEVTGHKRKLGQTGLEVPDSEDEENYGWGDGDEAAMPAPPPQWQGSEDILLGQDVGRSDEEYSDDSYGDGDGDGDDDDNREGMYDST</sequence>
<evidence type="ECO:0000256" key="3">
    <source>
        <dbReference type="ARBA" id="ARBA00022763"/>
    </source>
</evidence>
<dbReference type="InterPro" id="IPR027417">
    <property type="entry name" value="P-loop_NTPase"/>
</dbReference>
<name>A0A9P9FN57_9HYPO</name>
<evidence type="ECO:0000256" key="5">
    <source>
        <dbReference type="ARBA" id="ARBA00023204"/>
    </source>
</evidence>
<dbReference type="GO" id="GO:0005657">
    <property type="term" value="C:replication fork"/>
    <property type="evidence" value="ECO:0007669"/>
    <property type="project" value="TreeGrafter"/>
</dbReference>
<dbReference type="OrthoDB" id="5957327at2759"/>
<keyword evidence="9" id="KW-0378">Hydrolase</keyword>
<dbReference type="AlphaFoldDB" id="A0A9P9FN57"/>
<dbReference type="PANTHER" id="PTHR46239:SF1">
    <property type="entry name" value="DNA REPAIR PROTEIN RAD51 HOMOLOG 3"/>
    <property type="match status" value="1"/>
</dbReference>
<evidence type="ECO:0000313" key="10">
    <source>
        <dbReference type="Proteomes" id="UP000738349"/>
    </source>
</evidence>
<feature type="compositionally biased region" description="Acidic residues" evidence="7">
    <location>
        <begin position="342"/>
        <end position="357"/>
    </location>
</feature>
<dbReference type="PANTHER" id="PTHR46239">
    <property type="entry name" value="DNA REPAIR PROTEIN RAD51 HOMOLOG 3 RAD51C"/>
    <property type="match status" value="1"/>
</dbReference>
<dbReference type="GO" id="GO:0008821">
    <property type="term" value="F:crossover junction DNA endonuclease activity"/>
    <property type="evidence" value="ECO:0007669"/>
    <property type="project" value="TreeGrafter"/>
</dbReference>
<accession>A0A9P9FN57</accession>
<feature type="compositionally biased region" description="Acidic residues" evidence="7">
    <location>
        <begin position="385"/>
        <end position="403"/>
    </location>
</feature>
<proteinExistence type="predicted"/>
<protein>
    <submittedName>
        <fullName evidence="9">P-loop containing nucleoside triphosphate hydrolase protein</fullName>
    </submittedName>
</protein>
<comment type="caution">
    <text evidence="9">The sequence shown here is derived from an EMBL/GenBank/DDBJ whole genome shotgun (WGS) entry which is preliminary data.</text>
</comment>
<dbReference type="InterPro" id="IPR052093">
    <property type="entry name" value="HR_Repair_Mediator"/>
</dbReference>
<keyword evidence="5" id="KW-0234">DNA repair</keyword>
<evidence type="ECO:0000256" key="6">
    <source>
        <dbReference type="ARBA" id="ARBA00023242"/>
    </source>
</evidence>
<dbReference type="GO" id="GO:0033063">
    <property type="term" value="C:Rad51B-Rad51C-Rad51D-XRCC2 complex"/>
    <property type="evidence" value="ECO:0007669"/>
    <property type="project" value="TreeGrafter"/>
</dbReference>
<dbReference type="GO" id="GO:0007131">
    <property type="term" value="P:reciprocal meiotic recombination"/>
    <property type="evidence" value="ECO:0007669"/>
    <property type="project" value="TreeGrafter"/>
</dbReference>
<dbReference type="EMBL" id="JAGMUV010000003">
    <property type="protein sequence ID" value="KAH7165481.1"/>
    <property type="molecule type" value="Genomic_DNA"/>
</dbReference>
<dbReference type="GO" id="GO:0000400">
    <property type="term" value="F:four-way junction DNA binding"/>
    <property type="evidence" value="ECO:0007669"/>
    <property type="project" value="TreeGrafter"/>
</dbReference>
<organism evidence="9 10">
    <name type="scientific">Dactylonectria macrodidyma</name>
    <dbReference type="NCBI Taxonomy" id="307937"/>
    <lineage>
        <taxon>Eukaryota</taxon>
        <taxon>Fungi</taxon>
        <taxon>Dikarya</taxon>
        <taxon>Ascomycota</taxon>
        <taxon>Pezizomycotina</taxon>
        <taxon>Sordariomycetes</taxon>
        <taxon>Hypocreomycetidae</taxon>
        <taxon>Hypocreales</taxon>
        <taxon>Nectriaceae</taxon>
        <taxon>Dactylonectria</taxon>
    </lineage>
</organism>
<evidence type="ECO:0000256" key="7">
    <source>
        <dbReference type="SAM" id="MobiDB-lite"/>
    </source>
</evidence>
<evidence type="ECO:0000259" key="8">
    <source>
        <dbReference type="PROSITE" id="PS50162"/>
    </source>
</evidence>
<evidence type="ECO:0000256" key="4">
    <source>
        <dbReference type="ARBA" id="ARBA00022840"/>
    </source>
</evidence>
<keyword evidence="4" id="KW-0067">ATP-binding</keyword>
<feature type="region of interest" description="Disordered" evidence="7">
    <location>
        <begin position="331"/>
        <end position="411"/>
    </location>
</feature>
<dbReference type="Pfam" id="PF06745">
    <property type="entry name" value="ATPase"/>
    <property type="match status" value="1"/>
</dbReference>
<dbReference type="SUPFAM" id="SSF52540">
    <property type="entry name" value="P-loop containing nucleoside triphosphate hydrolases"/>
    <property type="match status" value="1"/>
</dbReference>
<dbReference type="PROSITE" id="PS50162">
    <property type="entry name" value="RECA_2"/>
    <property type="match status" value="1"/>
</dbReference>